<keyword evidence="8" id="KW-1185">Reference proteome</keyword>
<dbReference type="Proteomes" id="UP000006671">
    <property type="component" value="Unassembled WGS sequence"/>
</dbReference>
<feature type="transmembrane region" description="Helical" evidence="6">
    <location>
        <begin position="12"/>
        <end position="31"/>
    </location>
</feature>
<feature type="transmembrane region" description="Helical" evidence="6">
    <location>
        <begin position="38"/>
        <end position="58"/>
    </location>
</feature>
<dbReference type="KEGG" id="ngr:NAEGRDRAFT_68107"/>
<dbReference type="PANTHER" id="PTHR13180">
    <property type="entry name" value="SMALL MEMBRANE PROTEIN-RELATED"/>
    <property type="match status" value="1"/>
</dbReference>
<dbReference type="OMA" id="AWCAVAP"/>
<keyword evidence="5 6" id="KW-0472">Membrane</keyword>
<dbReference type="GeneID" id="8847878"/>
<dbReference type="RefSeq" id="XP_002676870.1">
    <property type="nucleotide sequence ID" value="XM_002676824.1"/>
</dbReference>
<reference evidence="7 8" key="1">
    <citation type="journal article" date="2010" name="Cell">
        <title>The genome of Naegleria gruberi illuminates early eukaryotic versatility.</title>
        <authorList>
            <person name="Fritz-Laylin L.K."/>
            <person name="Prochnik S.E."/>
            <person name="Ginger M.L."/>
            <person name="Dacks J.B."/>
            <person name="Carpenter M.L."/>
            <person name="Field M.C."/>
            <person name="Kuo A."/>
            <person name="Paredez A."/>
            <person name="Chapman J."/>
            <person name="Pham J."/>
            <person name="Shu S."/>
            <person name="Neupane R."/>
            <person name="Cipriano M."/>
            <person name="Mancuso J."/>
            <person name="Tu H."/>
            <person name="Salamov A."/>
            <person name="Lindquist E."/>
            <person name="Shapiro H."/>
            <person name="Lucas S."/>
            <person name="Grigoriev I.V."/>
            <person name="Cande W.Z."/>
            <person name="Fulton C."/>
            <person name="Rokhsar D.S."/>
            <person name="Dawson S.C."/>
        </authorList>
    </citation>
    <scope>NUCLEOTIDE SEQUENCE [LARGE SCALE GENOMIC DNA]</scope>
    <source>
        <strain evidence="7 8">NEG-M</strain>
    </source>
</reference>
<dbReference type="OrthoDB" id="268928at2759"/>
<gene>
    <name evidence="7" type="ORF">NAEGRDRAFT_68107</name>
</gene>
<keyword evidence="3 6" id="KW-0812">Transmembrane</keyword>
<comment type="subcellular location">
    <subcellularLocation>
        <location evidence="1">Membrane</location>
        <topology evidence="1">Multi-pass membrane protein</topology>
    </subcellularLocation>
</comment>
<dbReference type="EMBL" id="GG738870">
    <property type="protein sequence ID" value="EFC44126.1"/>
    <property type="molecule type" value="Genomic_DNA"/>
</dbReference>
<feature type="transmembrane region" description="Helical" evidence="6">
    <location>
        <begin position="112"/>
        <end position="133"/>
    </location>
</feature>
<proteinExistence type="inferred from homology"/>
<evidence type="ECO:0000256" key="2">
    <source>
        <dbReference type="ARBA" id="ARBA00005335"/>
    </source>
</evidence>
<dbReference type="VEuPathDB" id="AmoebaDB:NAEGRDRAFT_68107"/>
<protein>
    <submittedName>
        <fullName evidence="7">Predicted protein</fullName>
    </submittedName>
</protein>
<dbReference type="Pfam" id="PF05255">
    <property type="entry name" value="UPF0220"/>
    <property type="match status" value="1"/>
</dbReference>
<feature type="transmembrane region" description="Helical" evidence="6">
    <location>
        <begin position="78"/>
        <end position="105"/>
    </location>
</feature>
<evidence type="ECO:0000256" key="1">
    <source>
        <dbReference type="ARBA" id="ARBA00004141"/>
    </source>
</evidence>
<comment type="similarity">
    <text evidence="2">Belongs to the UPF0220 family.</text>
</comment>
<dbReference type="InterPro" id="IPR007919">
    <property type="entry name" value="UPF0220"/>
</dbReference>
<dbReference type="AlphaFoldDB" id="D2VGV2"/>
<sequence length="153" mass="17141">MQIKVPQTTWAYLTGFLIAVAYLVVLDAQLIQGSESTFVNWIPTIICAIGFILVNVVPKDNLFLDSDHEHDVKVVYFARAWLFFGLFIVFGGVISGSVIMIVDLVDVNKKMAWCAVAPFLHSLFACIATFIFFVGRVFGKKLRCGESDEDFSY</sequence>
<dbReference type="InParanoid" id="D2VGV2"/>
<name>D2VGV2_NAEGR</name>
<evidence type="ECO:0000256" key="4">
    <source>
        <dbReference type="ARBA" id="ARBA00022989"/>
    </source>
</evidence>
<organism evidence="8">
    <name type="scientific">Naegleria gruberi</name>
    <name type="common">Amoeba</name>
    <dbReference type="NCBI Taxonomy" id="5762"/>
    <lineage>
        <taxon>Eukaryota</taxon>
        <taxon>Discoba</taxon>
        <taxon>Heterolobosea</taxon>
        <taxon>Tetramitia</taxon>
        <taxon>Eutetramitia</taxon>
        <taxon>Vahlkampfiidae</taxon>
        <taxon>Naegleria</taxon>
    </lineage>
</organism>
<dbReference type="FunCoup" id="D2VGV2">
    <property type="interactions" value="63"/>
</dbReference>
<evidence type="ECO:0000313" key="7">
    <source>
        <dbReference type="EMBL" id="EFC44126.1"/>
    </source>
</evidence>
<keyword evidence="4 6" id="KW-1133">Transmembrane helix</keyword>
<evidence type="ECO:0000256" key="3">
    <source>
        <dbReference type="ARBA" id="ARBA00022692"/>
    </source>
</evidence>
<accession>D2VGV2</accession>
<dbReference type="GO" id="GO:0016020">
    <property type="term" value="C:membrane"/>
    <property type="evidence" value="ECO:0007669"/>
    <property type="project" value="UniProtKB-SubCell"/>
</dbReference>
<evidence type="ECO:0000313" key="8">
    <source>
        <dbReference type="Proteomes" id="UP000006671"/>
    </source>
</evidence>
<evidence type="ECO:0000256" key="5">
    <source>
        <dbReference type="ARBA" id="ARBA00023136"/>
    </source>
</evidence>
<evidence type="ECO:0000256" key="6">
    <source>
        <dbReference type="SAM" id="Phobius"/>
    </source>
</evidence>